<dbReference type="InterPro" id="IPR051803">
    <property type="entry name" value="TA_system_RelE-like_toxin"/>
</dbReference>
<gene>
    <name evidence="3" type="ORF">HBE96_05785</name>
</gene>
<accession>A0A7Y0EFK3</accession>
<dbReference type="Proteomes" id="UP000537131">
    <property type="component" value="Unassembled WGS sequence"/>
</dbReference>
<dbReference type="RefSeq" id="WP_169296810.1">
    <property type="nucleotide sequence ID" value="NZ_JABBNI010000011.1"/>
</dbReference>
<dbReference type="InterPro" id="IPR007712">
    <property type="entry name" value="RelE/ParE_toxin"/>
</dbReference>
<comment type="caution">
    <text evidence="3">The sequence shown here is derived from an EMBL/GenBank/DDBJ whole genome shotgun (WGS) entry which is preliminary data.</text>
</comment>
<dbReference type="AlphaFoldDB" id="A0A7Y0EFK3"/>
<dbReference type="InterPro" id="IPR035093">
    <property type="entry name" value="RelE/ParE_toxin_dom_sf"/>
</dbReference>
<comment type="similarity">
    <text evidence="1">Belongs to the RelE toxin family.</text>
</comment>
<reference evidence="3 4" key="1">
    <citation type="submission" date="2020-06" db="EMBL/GenBank/DDBJ databases">
        <title>Complete Genome Sequence of Clostridium muelleri sp. nov. P21T, an Acid-Alcohol Producing Acetogen Isolated from Old Hay.</title>
        <authorList>
            <person name="Duncan K.E."/>
            <person name="Tanner R.S."/>
        </authorList>
    </citation>
    <scope>NUCLEOTIDE SEQUENCE [LARGE SCALE GENOMIC DNA]</scope>
    <source>
        <strain evidence="3 4">P21</strain>
    </source>
</reference>
<sequence length="100" mass="11722">MNIRINPVAAADLQYIKDYIAQESINIAAKIVKEIIEKIENLGQFPEMGTMLKYKIGVNTKYRYIICNQYLIFYIYENAVISIQRVLHGKRDYMSLLNEQ</sequence>
<dbReference type="PANTHER" id="PTHR33755">
    <property type="entry name" value="TOXIN PARE1-RELATED"/>
    <property type="match status" value="1"/>
</dbReference>
<evidence type="ECO:0000256" key="1">
    <source>
        <dbReference type="ARBA" id="ARBA00006226"/>
    </source>
</evidence>
<evidence type="ECO:0000313" key="4">
    <source>
        <dbReference type="Proteomes" id="UP000537131"/>
    </source>
</evidence>
<dbReference type="Pfam" id="PF05016">
    <property type="entry name" value="ParE_toxin"/>
    <property type="match status" value="1"/>
</dbReference>
<keyword evidence="4" id="KW-1185">Reference proteome</keyword>
<name>A0A7Y0EFK3_9CLOT</name>
<dbReference type="EMBL" id="JABBNI010000011">
    <property type="protein sequence ID" value="NMM62202.1"/>
    <property type="molecule type" value="Genomic_DNA"/>
</dbReference>
<dbReference type="Gene3D" id="3.30.2310.20">
    <property type="entry name" value="RelE-like"/>
    <property type="match status" value="1"/>
</dbReference>
<proteinExistence type="inferred from homology"/>
<protein>
    <submittedName>
        <fullName evidence="3">Type II toxin-antitoxin system RelE/ParE family toxin</fullName>
    </submittedName>
</protein>
<evidence type="ECO:0000313" key="3">
    <source>
        <dbReference type="EMBL" id="NMM62202.1"/>
    </source>
</evidence>
<evidence type="ECO:0000256" key="2">
    <source>
        <dbReference type="ARBA" id="ARBA00022649"/>
    </source>
</evidence>
<keyword evidence="2" id="KW-1277">Toxin-antitoxin system</keyword>
<organism evidence="3 4">
    <name type="scientific">Clostridium muellerianum</name>
    <dbReference type="NCBI Taxonomy" id="2716538"/>
    <lineage>
        <taxon>Bacteria</taxon>
        <taxon>Bacillati</taxon>
        <taxon>Bacillota</taxon>
        <taxon>Clostridia</taxon>
        <taxon>Eubacteriales</taxon>
        <taxon>Clostridiaceae</taxon>
        <taxon>Clostridium</taxon>
    </lineage>
</organism>